<dbReference type="GO" id="GO:0006508">
    <property type="term" value="P:proteolysis"/>
    <property type="evidence" value="ECO:0007669"/>
    <property type="project" value="UniProtKB-KW"/>
</dbReference>
<dbReference type="GO" id="GO:0008234">
    <property type="term" value="F:cysteine-type peptidase activity"/>
    <property type="evidence" value="ECO:0007669"/>
    <property type="project" value="UniProtKB-KW"/>
</dbReference>
<gene>
    <name evidence="6" type="ordered locus">AOLE_14920</name>
</gene>
<dbReference type="PROSITE" id="PS51935">
    <property type="entry name" value="NLPC_P60"/>
    <property type="match status" value="1"/>
</dbReference>
<organism evidence="6 7">
    <name type="scientific">Acinetobacter oleivorans (strain JCM 16667 / KCTC 23045 / DR1)</name>
    <dbReference type="NCBI Taxonomy" id="436717"/>
    <lineage>
        <taxon>Bacteria</taxon>
        <taxon>Pseudomonadati</taxon>
        <taxon>Pseudomonadota</taxon>
        <taxon>Gammaproteobacteria</taxon>
        <taxon>Moraxellales</taxon>
        <taxon>Moraxellaceae</taxon>
        <taxon>Acinetobacter</taxon>
    </lineage>
</organism>
<evidence type="ECO:0000256" key="3">
    <source>
        <dbReference type="ARBA" id="ARBA00022801"/>
    </source>
</evidence>
<accession>A0AAN0PAY8</accession>
<dbReference type="Pfam" id="PF00877">
    <property type="entry name" value="NLPC_P60"/>
    <property type="match status" value="1"/>
</dbReference>
<keyword evidence="4" id="KW-0788">Thiol protease</keyword>
<evidence type="ECO:0000256" key="2">
    <source>
        <dbReference type="ARBA" id="ARBA00022670"/>
    </source>
</evidence>
<dbReference type="Proteomes" id="UP000000392">
    <property type="component" value="Chromosome"/>
</dbReference>
<protein>
    <submittedName>
        <fullName evidence="6">Cell wall-associated hydrolase</fullName>
    </submittedName>
</protein>
<dbReference type="Gene3D" id="3.90.1720.10">
    <property type="entry name" value="endopeptidase domain like (from Nostoc punctiforme)"/>
    <property type="match status" value="1"/>
</dbReference>
<evidence type="ECO:0000256" key="4">
    <source>
        <dbReference type="ARBA" id="ARBA00022807"/>
    </source>
</evidence>
<proteinExistence type="inferred from homology"/>
<keyword evidence="2" id="KW-0645">Protease</keyword>
<dbReference type="KEGG" id="acd:AOLE_14920"/>
<dbReference type="AlphaFoldDB" id="A0AAN0PAY8"/>
<dbReference type="InterPro" id="IPR000064">
    <property type="entry name" value="NLP_P60_dom"/>
</dbReference>
<dbReference type="EMBL" id="CP002080">
    <property type="protein sequence ID" value="ADI91871.1"/>
    <property type="molecule type" value="Genomic_DNA"/>
</dbReference>
<feature type="domain" description="NlpC/P60" evidence="5">
    <location>
        <begin position="8"/>
        <end position="148"/>
    </location>
</feature>
<sequence>MGWTITKLMKNLEAVEEALTWLGTPYHHQGRVKGVGVDCGTLICEVYEKVGLMDHLDPRPYPPDWHLHQMGQRYLELILGVCEQIEGPPQPGDIVLYQFGKCISHGAIVIEWPQVIHSYLHQGVIIQDGTKGSLARRIAGFFRMKRLK</sequence>
<comment type="similarity">
    <text evidence="1">Belongs to the peptidase C40 family.</text>
</comment>
<dbReference type="InterPro" id="IPR038765">
    <property type="entry name" value="Papain-like_cys_pep_sf"/>
</dbReference>
<evidence type="ECO:0000259" key="5">
    <source>
        <dbReference type="PROSITE" id="PS51935"/>
    </source>
</evidence>
<reference evidence="6 7" key="1">
    <citation type="journal article" date="2010" name="J. Bacteriol.">
        <title>Complete genome sequence of the diesel-degrading Acinetobacter sp. strain DR1.</title>
        <authorList>
            <person name="Jung J."/>
            <person name="Baek J.H."/>
            <person name="Park W."/>
        </authorList>
    </citation>
    <scope>NUCLEOTIDE SEQUENCE [LARGE SCALE GENOMIC DNA]</scope>
    <source>
        <strain evidence="7">JCM 16667 / KCTC 23045 / DR1</strain>
    </source>
</reference>
<keyword evidence="3 6" id="KW-0378">Hydrolase</keyword>
<name>A0AAN0PAY8_ACISD</name>
<evidence type="ECO:0000256" key="1">
    <source>
        <dbReference type="ARBA" id="ARBA00007074"/>
    </source>
</evidence>
<dbReference type="SUPFAM" id="SSF54001">
    <property type="entry name" value="Cysteine proteinases"/>
    <property type="match status" value="1"/>
</dbReference>
<evidence type="ECO:0000313" key="7">
    <source>
        <dbReference type="Proteomes" id="UP000000392"/>
    </source>
</evidence>
<evidence type="ECO:0000313" key="6">
    <source>
        <dbReference type="EMBL" id="ADI91871.1"/>
    </source>
</evidence>